<organism evidence="2 4">
    <name type="scientific">Gibberella zeae</name>
    <name type="common">Wheat head blight fungus</name>
    <name type="synonym">Fusarium graminearum</name>
    <dbReference type="NCBI Taxonomy" id="5518"/>
    <lineage>
        <taxon>Eukaryota</taxon>
        <taxon>Fungi</taxon>
        <taxon>Dikarya</taxon>
        <taxon>Ascomycota</taxon>
        <taxon>Pezizomycotina</taxon>
        <taxon>Sordariomycetes</taxon>
        <taxon>Hypocreomycetidae</taxon>
        <taxon>Hypocreales</taxon>
        <taxon>Nectriaceae</taxon>
        <taxon>Fusarium</taxon>
    </lineage>
</organism>
<feature type="region of interest" description="Disordered" evidence="1">
    <location>
        <begin position="1"/>
        <end position="200"/>
    </location>
</feature>
<accession>A0A4U9F817</accession>
<evidence type="ECO:0000313" key="3">
    <source>
        <dbReference type="EMBL" id="VIO60814.1"/>
    </source>
</evidence>
<gene>
    <name evidence="3" type="ORF">FUG_LOCUS416528</name>
    <name evidence="2" type="ORF">MDCFG202_LOCUS389624</name>
</gene>
<dbReference type="Proteomes" id="UP000746612">
    <property type="component" value="Unassembled WGS sequence"/>
</dbReference>
<dbReference type="AlphaFoldDB" id="A0A4U9F817"/>
<proteinExistence type="predicted"/>
<dbReference type="EMBL" id="CAJPIJ010000158">
    <property type="protein sequence ID" value="CAG1995091.1"/>
    <property type="molecule type" value="Genomic_DNA"/>
</dbReference>
<feature type="compositionally biased region" description="Polar residues" evidence="1">
    <location>
        <begin position="87"/>
        <end position="115"/>
    </location>
</feature>
<feature type="compositionally biased region" description="Pro residues" evidence="1">
    <location>
        <begin position="125"/>
        <end position="136"/>
    </location>
</feature>
<feature type="compositionally biased region" description="Basic and acidic residues" evidence="1">
    <location>
        <begin position="146"/>
        <end position="156"/>
    </location>
</feature>
<evidence type="ECO:0000313" key="2">
    <source>
        <dbReference type="EMBL" id="CAG1995091.1"/>
    </source>
</evidence>
<evidence type="ECO:0000313" key="4">
    <source>
        <dbReference type="Proteomes" id="UP000746612"/>
    </source>
</evidence>
<protein>
    <submittedName>
        <fullName evidence="2">Uncharacterized protein</fullName>
    </submittedName>
</protein>
<dbReference type="EMBL" id="CAAKMV010000148">
    <property type="protein sequence ID" value="VIO60814.1"/>
    <property type="molecule type" value="Genomic_DNA"/>
</dbReference>
<feature type="compositionally biased region" description="Polar residues" evidence="1">
    <location>
        <begin position="1"/>
        <end position="21"/>
    </location>
</feature>
<name>A0A4U9F817_GIBZA</name>
<reference evidence="2" key="2">
    <citation type="submission" date="2021-03" db="EMBL/GenBank/DDBJ databases">
        <authorList>
            <person name="Alouane T."/>
            <person name="Langin T."/>
            <person name="Bonhomme L."/>
        </authorList>
    </citation>
    <scope>NUCLEOTIDE SEQUENCE</scope>
    <source>
        <strain evidence="2">MDC_Fg202</strain>
    </source>
</reference>
<evidence type="ECO:0000256" key="1">
    <source>
        <dbReference type="SAM" id="MobiDB-lite"/>
    </source>
</evidence>
<sequence length="268" mass="28883">MAPPTNDNNNQQGLRRSTRSNLGKPGPSLINGYLTGDAAARPALRPKRRVGESAAVNDEDDDGDEVASSTSSKPRKNSIVLDCIHVNLSSDMQRPSSPMGQTVPAQAGSLTQQHHMVSPSAPIHPSAPSPLPPSPPQQVKQPPGPSRDESPPRDSDAQNADGVDADAMDLDMYLKLDPQDDEYLADAEPSPKAPPKPAKVVDLDIDMGGLGDEFAEVMQLYRQNSDEKIFKDRLAAQGRYSENVDSLTELSARTMKTSPYCDVTEETK</sequence>
<reference evidence="3" key="1">
    <citation type="submission" date="2019-04" db="EMBL/GenBank/DDBJ databases">
        <authorList>
            <person name="Melise S."/>
            <person name="Noan J."/>
            <person name="Okalmin O."/>
        </authorList>
    </citation>
    <scope>NUCLEOTIDE SEQUENCE</scope>
    <source>
        <strain evidence="3">FN9</strain>
    </source>
</reference>